<dbReference type="Pfam" id="PF00903">
    <property type="entry name" value="Glyoxalase"/>
    <property type="match status" value="1"/>
</dbReference>
<dbReference type="InterPro" id="IPR004360">
    <property type="entry name" value="Glyas_Fos-R_dOase_dom"/>
</dbReference>
<dbReference type="EMBL" id="JADDIV010000005">
    <property type="protein sequence ID" value="MBE7369530.1"/>
    <property type="molecule type" value="Genomic_DNA"/>
</dbReference>
<name>A0ABR9S7S0_9BURK</name>
<organism evidence="2 3">
    <name type="scientific">Ramlibacter pallidus</name>
    <dbReference type="NCBI Taxonomy" id="2780087"/>
    <lineage>
        <taxon>Bacteria</taxon>
        <taxon>Pseudomonadati</taxon>
        <taxon>Pseudomonadota</taxon>
        <taxon>Betaproteobacteria</taxon>
        <taxon>Burkholderiales</taxon>
        <taxon>Comamonadaceae</taxon>
        <taxon>Ramlibacter</taxon>
    </lineage>
</organism>
<keyword evidence="3" id="KW-1185">Reference proteome</keyword>
<reference evidence="2 3" key="1">
    <citation type="submission" date="2020-10" db="EMBL/GenBank/DDBJ databases">
        <title>Ramlibacter sp. HM2 16S ribosomal RNA gene Genome sequencing and assembly.</title>
        <authorList>
            <person name="Kang M."/>
        </authorList>
    </citation>
    <scope>NUCLEOTIDE SEQUENCE [LARGE SCALE GENOMIC DNA]</scope>
    <source>
        <strain evidence="2 3">HM2</strain>
    </source>
</reference>
<feature type="domain" description="Glyoxalase/fosfomycin resistance/dioxygenase" evidence="1">
    <location>
        <begin position="5"/>
        <end position="134"/>
    </location>
</feature>
<dbReference type="CDD" id="cd06588">
    <property type="entry name" value="PhnB_like"/>
    <property type="match status" value="1"/>
</dbReference>
<evidence type="ECO:0000313" key="2">
    <source>
        <dbReference type="EMBL" id="MBE7369530.1"/>
    </source>
</evidence>
<dbReference type="PANTHER" id="PTHR33990:SF1">
    <property type="entry name" value="PROTEIN YJDN"/>
    <property type="match status" value="1"/>
</dbReference>
<dbReference type="InterPro" id="IPR028973">
    <property type="entry name" value="PhnB-like"/>
</dbReference>
<accession>A0ABR9S7S0</accession>
<dbReference type="Gene3D" id="3.10.180.10">
    <property type="entry name" value="2,3-Dihydroxybiphenyl 1,2-Dioxygenase, domain 1"/>
    <property type="match status" value="1"/>
</dbReference>
<dbReference type="InterPro" id="IPR029068">
    <property type="entry name" value="Glyas_Bleomycin-R_OHBP_Dase"/>
</dbReference>
<protein>
    <submittedName>
        <fullName evidence="2">VOC family protein</fullName>
    </submittedName>
</protein>
<gene>
    <name evidence="2" type="ORF">IM787_18345</name>
</gene>
<dbReference type="Proteomes" id="UP000806285">
    <property type="component" value="Unassembled WGS sequence"/>
</dbReference>
<evidence type="ECO:0000259" key="1">
    <source>
        <dbReference type="Pfam" id="PF00903"/>
    </source>
</evidence>
<dbReference type="PANTHER" id="PTHR33990">
    <property type="entry name" value="PROTEIN YJDN-RELATED"/>
    <property type="match status" value="1"/>
</dbReference>
<evidence type="ECO:0000313" key="3">
    <source>
        <dbReference type="Proteomes" id="UP000806285"/>
    </source>
</evidence>
<proteinExistence type="predicted"/>
<sequence length="137" mass="14790">MQLDCYLSFDGNCEEALNFYAQCLGGKVTLMRFETAPKDSGMEVPPGWEKKVMHGTLDAEGAQIMGSDVPPNMGSGGKFAGFTVSAWVKEGPDRARKVFDALGAGGKVVMPFAPPFWGGHFGMLEDKFGVPWMVSCE</sequence>
<dbReference type="SUPFAM" id="SSF54593">
    <property type="entry name" value="Glyoxalase/Bleomycin resistance protein/Dihydroxybiphenyl dioxygenase"/>
    <property type="match status" value="1"/>
</dbReference>
<comment type="caution">
    <text evidence="2">The sequence shown here is derived from an EMBL/GenBank/DDBJ whole genome shotgun (WGS) entry which is preliminary data.</text>
</comment>